<organism evidence="1 2">
    <name type="scientific">Acinetobacter johnsonii</name>
    <dbReference type="NCBI Taxonomy" id="40214"/>
    <lineage>
        <taxon>Bacteria</taxon>
        <taxon>Pseudomonadati</taxon>
        <taxon>Pseudomonadota</taxon>
        <taxon>Gammaproteobacteria</taxon>
        <taxon>Moraxellales</taxon>
        <taxon>Moraxellaceae</taxon>
        <taxon>Acinetobacter</taxon>
    </lineage>
</organism>
<name>A0AA42SPN9_ACIJO</name>
<accession>A0AA42SPN9</accession>
<reference evidence="1" key="1">
    <citation type="submission" date="2022-09" db="EMBL/GenBank/DDBJ databases">
        <title>Intensive care unit water sources are persistently colonized with multi-drug resistant bacteria and are the site of extensive horizontal gene transfer of antibiotic resistance genes.</title>
        <authorList>
            <person name="Diorio-Toth L."/>
        </authorList>
    </citation>
    <scope>NUCLEOTIDE SEQUENCE</scope>
    <source>
        <strain evidence="1">GD03920</strain>
    </source>
</reference>
<comment type="caution">
    <text evidence="1">The sequence shown here is derived from an EMBL/GenBank/DDBJ whole genome shotgun (WGS) entry which is preliminary data.</text>
</comment>
<evidence type="ECO:0000313" key="2">
    <source>
        <dbReference type="Proteomes" id="UP001159915"/>
    </source>
</evidence>
<sequence length="186" mass="22221">MRSYEYINHPYNRNKKKELIGLIKISPLTFINIMWNGYSGGALREYEILGGIERPSLIGNFNDFDYKRTKEIFSKSIENSIQFHSDGYILNNLEDYYLLDMYRDYENFDVKPENQIIKFNKRIEINIEEYFEQDEEHELLSQIVDNEIFKTTTKFHLDLQSAIDLEIRNKVQAQLDPNAVFISTFY</sequence>
<gene>
    <name evidence="1" type="ORF">N5C10_10965</name>
</gene>
<dbReference type="AlphaFoldDB" id="A0AA42SPN9"/>
<evidence type="ECO:0000313" key="1">
    <source>
        <dbReference type="EMBL" id="MDH0969753.1"/>
    </source>
</evidence>
<dbReference type="RefSeq" id="WP_279670366.1">
    <property type="nucleotide sequence ID" value="NZ_JAOCBE010000001.1"/>
</dbReference>
<dbReference type="Proteomes" id="UP001159915">
    <property type="component" value="Unassembled WGS sequence"/>
</dbReference>
<proteinExistence type="predicted"/>
<protein>
    <submittedName>
        <fullName evidence="1">Uncharacterized protein</fullName>
    </submittedName>
</protein>
<dbReference type="EMBL" id="JAOCBE010000001">
    <property type="protein sequence ID" value="MDH0969753.1"/>
    <property type="molecule type" value="Genomic_DNA"/>
</dbReference>